<dbReference type="GO" id="GO:0006508">
    <property type="term" value="P:proteolysis"/>
    <property type="evidence" value="ECO:0007669"/>
    <property type="project" value="InterPro"/>
</dbReference>
<feature type="domain" description="Peptidase S9 prolyl oligopeptidase catalytic" evidence="1">
    <location>
        <begin position="436"/>
        <end position="645"/>
    </location>
</feature>
<dbReference type="GO" id="GO:0008236">
    <property type="term" value="F:serine-type peptidase activity"/>
    <property type="evidence" value="ECO:0007669"/>
    <property type="project" value="InterPro"/>
</dbReference>
<dbReference type="Proteomes" id="UP000800200">
    <property type="component" value="Unassembled WGS sequence"/>
</dbReference>
<evidence type="ECO:0000313" key="3">
    <source>
        <dbReference type="Proteomes" id="UP000800200"/>
    </source>
</evidence>
<keyword evidence="3" id="KW-1185">Reference proteome</keyword>
<dbReference type="EMBL" id="ML994740">
    <property type="protein sequence ID" value="KAF2175190.1"/>
    <property type="molecule type" value="Genomic_DNA"/>
</dbReference>
<dbReference type="InterPro" id="IPR029058">
    <property type="entry name" value="AB_hydrolase_fold"/>
</dbReference>
<evidence type="ECO:0000259" key="1">
    <source>
        <dbReference type="Pfam" id="PF00326"/>
    </source>
</evidence>
<dbReference type="OrthoDB" id="43744at2759"/>
<dbReference type="Gene3D" id="2.120.10.30">
    <property type="entry name" value="TolB, C-terminal domain"/>
    <property type="match status" value="1"/>
</dbReference>
<dbReference type="Pfam" id="PF00326">
    <property type="entry name" value="Peptidase_S9"/>
    <property type="match status" value="1"/>
</dbReference>
<dbReference type="InterPro" id="IPR050585">
    <property type="entry name" value="Xaa-Pro_dipeptidyl-ppase/CocE"/>
</dbReference>
<dbReference type="PANTHER" id="PTHR43056:SF5">
    <property type="entry name" value="PEPTIDASE S9 PROLYL OLIGOPEPTIDASE CATALYTIC DOMAIN-CONTAINING PROTEIN"/>
    <property type="match status" value="1"/>
</dbReference>
<dbReference type="SUPFAM" id="SSF53474">
    <property type="entry name" value="alpha/beta-Hydrolases"/>
    <property type="match status" value="1"/>
</dbReference>
<dbReference type="AlphaFoldDB" id="A0A6A6DB40"/>
<dbReference type="PANTHER" id="PTHR43056">
    <property type="entry name" value="PEPTIDASE S9 PROLYL OLIGOPEPTIDASE"/>
    <property type="match status" value="1"/>
</dbReference>
<evidence type="ECO:0000313" key="2">
    <source>
        <dbReference type="EMBL" id="KAF2175190.1"/>
    </source>
</evidence>
<reference evidence="2" key="1">
    <citation type="journal article" date="2020" name="Stud. Mycol.">
        <title>101 Dothideomycetes genomes: a test case for predicting lifestyles and emergence of pathogens.</title>
        <authorList>
            <person name="Haridas S."/>
            <person name="Albert R."/>
            <person name="Binder M."/>
            <person name="Bloem J."/>
            <person name="Labutti K."/>
            <person name="Salamov A."/>
            <person name="Andreopoulos B."/>
            <person name="Baker S."/>
            <person name="Barry K."/>
            <person name="Bills G."/>
            <person name="Bluhm B."/>
            <person name="Cannon C."/>
            <person name="Castanera R."/>
            <person name="Culley D."/>
            <person name="Daum C."/>
            <person name="Ezra D."/>
            <person name="Gonzalez J."/>
            <person name="Henrissat B."/>
            <person name="Kuo A."/>
            <person name="Liang C."/>
            <person name="Lipzen A."/>
            <person name="Lutzoni F."/>
            <person name="Magnuson J."/>
            <person name="Mondo S."/>
            <person name="Nolan M."/>
            <person name="Ohm R."/>
            <person name="Pangilinan J."/>
            <person name="Park H.-J."/>
            <person name="Ramirez L."/>
            <person name="Alfaro M."/>
            <person name="Sun H."/>
            <person name="Tritt A."/>
            <person name="Yoshinaga Y."/>
            <person name="Zwiers L.-H."/>
            <person name="Turgeon B."/>
            <person name="Goodwin S."/>
            <person name="Spatafora J."/>
            <person name="Crous P."/>
            <person name="Grigoriev I."/>
        </authorList>
    </citation>
    <scope>NUCLEOTIDE SEQUENCE</scope>
    <source>
        <strain evidence="2">CBS 207.26</strain>
    </source>
</reference>
<dbReference type="SUPFAM" id="SSF82171">
    <property type="entry name" value="DPP6 N-terminal domain-like"/>
    <property type="match status" value="1"/>
</dbReference>
<protein>
    <submittedName>
        <fullName evidence="2">Alpha/beta-hydrolase</fullName>
    </submittedName>
</protein>
<organism evidence="2 3">
    <name type="scientific">Zopfia rhizophila CBS 207.26</name>
    <dbReference type="NCBI Taxonomy" id="1314779"/>
    <lineage>
        <taxon>Eukaryota</taxon>
        <taxon>Fungi</taxon>
        <taxon>Dikarya</taxon>
        <taxon>Ascomycota</taxon>
        <taxon>Pezizomycotina</taxon>
        <taxon>Dothideomycetes</taxon>
        <taxon>Dothideomycetes incertae sedis</taxon>
        <taxon>Zopfiaceae</taxon>
        <taxon>Zopfia</taxon>
    </lineage>
</organism>
<accession>A0A6A6DB40</accession>
<proteinExistence type="predicted"/>
<sequence>MTLKTIAPYGEWKSEITADTVISGSRPMSSIRVCGHSGRAFFKEARPDGTNGIVEITSDGLNDVLSISYSAQSRVYEYGGAPYAVMPNGRIIFSNAKDSSVNVLNVDSGEVSRLVAKLFLRYSNFDAYPGDQPWVLAIEEDHERDTPDSVKNYIVAINTKSSEVKRVVSGADFYYDPHFSLDGSKISWLQWNHPDLPFSSAQLFCANWSSDASPSNIVVVAGKNRDGVAEPRWGPDGTLFFGQEVDGFRQLFRLIPGDSTASLISLVGLENGELGEISWLQGSRTYVPLSSKFLAASCIRYGSSTCILIDIETGNWTDLKLPAAEIKFDSMERLSETSFLVIGSGATTPPALYKVEVGETTAITTVRESANEKLSPSIFSVPEHICVPAKGSPKREIHGFFWAPHNPKYEGPNNKPPPLILQSHGGPTSYTSPGLKLTTQYFTSRGFAYFSLNYTGSSGHGRDYREALFGNWGIVDADDAAECVQYLSATGRINGAAVGITGGSAGGYNVLQALVQHPTLFAGGVCICGVSSIKQLGEKTHKLESKYVDALVLRPGMSEEEKEKVMHERSPVYHAGNIASPLLWLHGSEDTVVPIEQAMVIEKAIKEKGGDVKLVIVPGEGHMFGRPQSQLVWLREEEQWWRKTLLKK</sequence>
<name>A0A6A6DB40_9PEZI</name>
<dbReference type="InterPro" id="IPR001375">
    <property type="entry name" value="Peptidase_S9_cat"/>
</dbReference>
<gene>
    <name evidence="2" type="ORF">K469DRAFT_611433</name>
</gene>
<keyword evidence="2" id="KW-0378">Hydrolase</keyword>
<dbReference type="Gene3D" id="3.40.50.1820">
    <property type="entry name" value="alpha/beta hydrolase"/>
    <property type="match status" value="1"/>
</dbReference>
<dbReference type="InterPro" id="IPR011042">
    <property type="entry name" value="6-blade_b-propeller_TolB-like"/>
</dbReference>